<dbReference type="EnsemblMetazoa" id="SSS_4525s_mrna">
    <property type="protein sequence ID" value="KAF7489870.1"/>
    <property type="gene ID" value="SSS_4525"/>
</dbReference>
<dbReference type="OMA" id="NCLMDHY"/>
<reference evidence="6" key="2">
    <citation type="submission" date="2020-01" db="EMBL/GenBank/DDBJ databases">
        <authorList>
            <person name="Korhonen P.K.K."/>
            <person name="Guangxu M.G."/>
            <person name="Wang T.W."/>
            <person name="Stroehlein A.J.S."/>
            <person name="Young N.D."/>
            <person name="Ang C.-S.A."/>
            <person name="Fernando D.W.F."/>
            <person name="Lu H.L."/>
            <person name="Taylor S.T."/>
            <person name="Ehtesham M.E.M."/>
            <person name="Najaraj S.H.N."/>
            <person name="Harsha G.H.G."/>
            <person name="Madugundu A.M."/>
            <person name="Renuse S.R."/>
            <person name="Holt D.H."/>
            <person name="Pandey A.P."/>
            <person name="Papenfuss A.P."/>
            <person name="Gasser R.B.G."/>
            <person name="Fischer K.F."/>
        </authorList>
    </citation>
    <scope>NUCLEOTIDE SEQUENCE</scope>
    <source>
        <strain evidence="6">SSS_KF_BRIS2020</strain>
    </source>
</reference>
<dbReference type="Proteomes" id="UP000070412">
    <property type="component" value="Unassembled WGS sequence"/>
</dbReference>
<sequence>MGKRFHQGDIVYYDHQPFAYALCPSQRKLRCDKCFIPINQVKSYLCLDCRYVRFCSLLCQRNSMIEHRSECPKIKQRPIGTVARMILRILNKMQYCQSFTVSIYGILRTWDRLMDHCEEIAKNMDSMLSFGSIVEDLEYYLGNIEDVKLIFQIYGKIMINSFAVTDSETGQVIGKVLYLGASMFDHSCQPDLYFQFDGISIYFIAVHDLTIRTEDENGEEKALDQFHISYIDEMMPVFDRQHILQSSYYFQCKCDRCSEDSRPYPINNARLSAMMSLIDEYFNSDHICDLIRLVLDYLMTQNNRFDRIERVPRNYNNFIEQINQLNRFKTKIEECQEILLESNELDLVSSTRLRDFLACLRRDANEIDQLSIIYSQYYGRRHPRLLQRTWLWIALLLIDLWSKEKDMEKSKLIRSLIRKAKIMKEFLKLKPCD</sequence>
<dbReference type="Gene3D" id="6.10.140.2220">
    <property type="match status" value="1"/>
</dbReference>
<reference evidence="7" key="3">
    <citation type="submission" date="2022-06" db="UniProtKB">
        <authorList>
            <consortium name="EnsemblMetazoa"/>
        </authorList>
    </citation>
    <scope>IDENTIFICATION</scope>
</reference>
<evidence type="ECO:0000313" key="7">
    <source>
        <dbReference type="EnsemblMetazoa" id="KAF7489870.1"/>
    </source>
</evidence>
<evidence type="ECO:0000256" key="3">
    <source>
        <dbReference type="ARBA" id="ARBA00022833"/>
    </source>
</evidence>
<evidence type="ECO:0000256" key="4">
    <source>
        <dbReference type="PROSITE-ProRule" id="PRU00134"/>
    </source>
</evidence>
<dbReference type="GO" id="GO:0032259">
    <property type="term" value="P:methylation"/>
    <property type="evidence" value="ECO:0007669"/>
    <property type="project" value="UniProtKB-KW"/>
</dbReference>
<dbReference type="PROSITE" id="PS01360">
    <property type="entry name" value="ZF_MYND_1"/>
    <property type="match status" value="1"/>
</dbReference>
<evidence type="ECO:0000256" key="1">
    <source>
        <dbReference type="ARBA" id="ARBA00022723"/>
    </source>
</evidence>
<proteinExistence type="predicted"/>
<dbReference type="PANTHER" id="PTHR12197:SF300">
    <property type="entry name" value="HISTONE-LYSINE N-METHYLTRANSFERASE SET-18"/>
    <property type="match status" value="1"/>
</dbReference>
<dbReference type="OrthoDB" id="265717at2759"/>
<reference evidence="8" key="1">
    <citation type="journal article" date="2020" name="PLoS Negl. Trop. Dis.">
        <title>High-quality nuclear genome for Sarcoptes scabiei-A critical resource for a neglected parasite.</title>
        <authorList>
            <person name="Korhonen P.K."/>
            <person name="Gasser R.B."/>
            <person name="Ma G."/>
            <person name="Wang T."/>
            <person name="Stroehlein A.J."/>
            <person name="Young N.D."/>
            <person name="Ang C.S."/>
            <person name="Fernando D.D."/>
            <person name="Lu H.C."/>
            <person name="Taylor S."/>
            <person name="Reynolds S.L."/>
            <person name="Mofiz E."/>
            <person name="Najaraj S.H."/>
            <person name="Gowda H."/>
            <person name="Madugundu A."/>
            <person name="Renuse S."/>
            <person name="Holt D."/>
            <person name="Pandey A."/>
            <person name="Papenfuss A.T."/>
            <person name="Fischer K."/>
        </authorList>
    </citation>
    <scope>NUCLEOTIDE SEQUENCE [LARGE SCALE GENOMIC DNA]</scope>
</reference>
<dbReference type="SUPFAM" id="SSF82199">
    <property type="entry name" value="SET domain"/>
    <property type="match status" value="1"/>
</dbReference>
<dbReference type="EMBL" id="WVUK01000063">
    <property type="protein sequence ID" value="KAF7489870.1"/>
    <property type="molecule type" value="Genomic_DNA"/>
</dbReference>
<dbReference type="InterPro" id="IPR046341">
    <property type="entry name" value="SET_dom_sf"/>
</dbReference>
<evidence type="ECO:0000313" key="8">
    <source>
        <dbReference type="Proteomes" id="UP000070412"/>
    </source>
</evidence>
<evidence type="ECO:0000256" key="2">
    <source>
        <dbReference type="ARBA" id="ARBA00022771"/>
    </source>
</evidence>
<evidence type="ECO:0000259" key="5">
    <source>
        <dbReference type="PROSITE" id="PS50865"/>
    </source>
</evidence>
<dbReference type="PANTHER" id="PTHR12197">
    <property type="entry name" value="HISTONE-LYSINE N-METHYLTRANSFERASE SMYD"/>
    <property type="match status" value="1"/>
</dbReference>
<keyword evidence="3" id="KW-0862">Zinc</keyword>
<feature type="domain" description="MYND-type" evidence="5">
    <location>
        <begin position="31"/>
        <end position="71"/>
    </location>
</feature>
<keyword evidence="8" id="KW-1185">Reference proteome</keyword>
<dbReference type="GO" id="GO:0005634">
    <property type="term" value="C:nucleus"/>
    <property type="evidence" value="ECO:0007669"/>
    <property type="project" value="TreeGrafter"/>
</dbReference>
<dbReference type="GO" id="GO:0008270">
    <property type="term" value="F:zinc ion binding"/>
    <property type="evidence" value="ECO:0007669"/>
    <property type="project" value="UniProtKB-KW"/>
</dbReference>
<dbReference type="Pfam" id="PF01753">
    <property type="entry name" value="zf-MYND"/>
    <property type="match status" value="1"/>
</dbReference>
<name>A0A834VBV2_SARSC</name>
<dbReference type="PROSITE" id="PS50865">
    <property type="entry name" value="ZF_MYND_2"/>
    <property type="match status" value="1"/>
</dbReference>
<keyword evidence="1" id="KW-0479">Metal-binding</keyword>
<accession>A0A834VBV2</accession>
<dbReference type="Gene3D" id="1.10.220.160">
    <property type="match status" value="1"/>
</dbReference>
<evidence type="ECO:0000313" key="6">
    <source>
        <dbReference type="EMBL" id="KAF7489870.1"/>
    </source>
</evidence>
<dbReference type="InterPro" id="IPR050869">
    <property type="entry name" value="H3K4_H4K5_MeTrfase"/>
</dbReference>
<keyword evidence="6" id="KW-0489">Methyltransferase</keyword>
<gene>
    <name evidence="6" type="ORF">SSS_4525</name>
</gene>
<dbReference type="InterPro" id="IPR002893">
    <property type="entry name" value="Znf_MYND"/>
</dbReference>
<dbReference type="GO" id="GO:0008168">
    <property type="term" value="F:methyltransferase activity"/>
    <property type="evidence" value="ECO:0007669"/>
    <property type="project" value="UniProtKB-KW"/>
</dbReference>
<dbReference type="Gene3D" id="2.170.270.10">
    <property type="entry name" value="SET domain"/>
    <property type="match status" value="1"/>
</dbReference>
<keyword evidence="2 4" id="KW-0863">Zinc-finger</keyword>
<dbReference type="SUPFAM" id="SSF144232">
    <property type="entry name" value="HIT/MYND zinc finger-like"/>
    <property type="match status" value="1"/>
</dbReference>
<dbReference type="AlphaFoldDB" id="A0A834VBV2"/>
<keyword evidence="6" id="KW-0808">Transferase</keyword>
<organism evidence="6">
    <name type="scientific">Sarcoptes scabiei</name>
    <name type="common">Itch mite</name>
    <name type="synonym">Acarus scabiei</name>
    <dbReference type="NCBI Taxonomy" id="52283"/>
    <lineage>
        <taxon>Eukaryota</taxon>
        <taxon>Metazoa</taxon>
        <taxon>Ecdysozoa</taxon>
        <taxon>Arthropoda</taxon>
        <taxon>Chelicerata</taxon>
        <taxon>Arachnida</taxon>
        <taxon>Acari</taxon>
        <taxon>Acariformes</taxon>
        <taxon>Sarcoptiformes</taxon>
        <taxon>Astigmata</taxon>
        <taxon>Psoroptidia</taxon>
        <taxon>Sarcoptoidea</taxon>
        <taxon>Sarcoptidae</taxon>
        <taxon>Sarcoptinae</taxon>
        <taxon>Sarcoptes</taxon>
    </lineage>
</organism>
<protein>
    <submittedName>
        <fullName evidence="6">Histone-lysine N-methyltransferase SMYD3</fullName>
    </submittedName>
</protein>